<reference evidence="2 3" key="1">
    <citation type="submission" date="2015-01" db="EMBL/GenBank/DDBJ databases">
        <title>Evolution of Trichinella species and genotypes.</title>
        <authorList>
            <person name="Korhonen P.K."/>
            <person name="Edoardo P."/>
            <person name="Giuseppe L.R."/>
            <person name="Gasser R.B."/>
        </authorList>
    </citation>
    <scope>NUCLEOTIDE SEQUENCE [LARGE SCALE GENOMIC DNA]</scope>
    <source>
        <strain evidence="2">ISS13</strain>
    </source>
</reference>
<organism evidence="2 3">
    <name type="scientific">Trichinella pseudospiralis</name>
    <name type="common">Parasitic roundworm</name>
    <dbReference type="NCBI Taxonomy" id="6337"/>
    <lineage>
        <taxon>Eukaryota</taxon>
        <taxon>Metazoa</taxon>
        <taxon>Ecdysozoa</taxon>
        <taxon>Nematoda</taxon>
        <taxon>Enoplea</taxon>
        <taxon>Dorylaimia</taxon>
        <taxon>Trichinellida</taxon>
        <taxon>Trichinellidae</taxon>
        <taxon>Trichinella</taxon>
    </lineage>
</organism>
<dbReference type="AlphaFoldDB" id="A0A0V1ETB9"/>
<proteinExistence type="predicted"/>
<evidence type="ECO:0000256" key="1">
    <source>
        <dbReference type="SAM" id="MobiDB-lite"/>
    </source>
</evidence>
<dbReference type="Proteomes" id="UP000054632">
    <property type="component" value="Unassembled WGS sequence"/>
</dbReference>
<feature type="compositionally biased region" description="Basic and acidic residues" evidence="1">
    <location>
        <begin position="1"/>
        <end position="16"/>
    </location>
</feature>
<dbReference type="EMBL" id="JYDR01000009">
    <property type="protein sequence ID" value="KRY76900.1"/>
    <property type="molecule type" value="Genomic_DNA"/>
</dbReference>
<sequence>MAPELDMEKKAAEIQRKTRKDKSNQSWPPGASRAIAANYGRHGMQDVLVSERPTGTLSMTRSQEERRGVLAEPLISFMENAEAVEWPVESDSLHMDASPCPLKNARKQTNKIRAVEIYRQTLLKQNSRRHLCAFPINQHFNGYGLSLLMLLCT</sequence>
<gene>
    <name evidence="2" type="ORF">T4A_13914</name>
</gene>
<name>A0A0V1ETB9_TRIPS</name>
<accession>A0A0V1ETB9</accession>
<feature type="region of interest" description="Disordered" evidence="1">
    <location>
        <begin position="1"/>
        <end position="31"/>
    </location>
</feature>
<evidence type="ECO:0000313" key="2">
    <source>
        <dbReference type="EMBL" id="KRY76900.1"/>
    </source>
</evidence>
<evidence type="ECO:0000313" key="3">
    <source>
        <dbReference type="Proteomes" id="UP000054632"/>
    </source>
</evidence>
<protein>
    <submittedName>
        <fullName evidence="2">Uncharacterized protein</fullName>
    </submittedName>
</protein>
<comment type="caution">
    <text evidence="2">The sequence shown here is derived from an EMBL/GenBank/DDBJ whole genome shotgun (WGS) entry which is preliminary data.</text>
</comment>